<geneLocation type="plasmid" evidence="1">
    <name>p2_L200901116</name>
</geneLocation>
<sequence length="40" mass="4668">MSILLEFAKEIKRSRESVTDLADRYADKVIHICSEKTDQQ</sequence>
<evidence type="ECO:0000313" key="1">
    <source>
        <dbReference type="EMBL" id="AVH81612.1"/>
    </source>
</evidence>
<keyword evidence="1" id="KW-0614">Plasmid</keyword>
<dbReference type="AlphaFoldDB" id="M6VM77"/>
<protein>
    <submittedName>
        <fullName evidence="1">Uncharacterized protein</fullName>
    </submittedName>
</protein>
<proteinExistence type="predicted"/>
<reference evidence="1" key="1">
    <citation type="journal article" date="2018" name="Sci. Rep.">
        <title>Characterization of LE3 and LE4, the only lytic phages known to infect the spirochete Leptospira.</title>
        <authorList>
            <person name="Schiettekatte O."/>
            <person name="Vincent A.T."/>
            <person name="Malosse C."/>
            <person name="Lechat P."/>
            <person name="Chamot-Rooke J."/>
            <person name="Veyrier F.J."/>
            <person name="Picardeau M."/>
            <person name="Bourhy P."/>
        </authorList>
    </citation>
    <scope>NUCLEOTIDE SEQUENCE</scope>
    <source>
        <plasmid evidence="1">p2_L200901116</plasmid>
    </source>
</reference>
<dbReference type="EMBL" id="MF974398">
    <property type="protein sequence ID" value="AVH81612.1"/>
    <property type="molecule type" value="Genomic_DNA"/>
</dbReference>
<name>M6VM77_9LEPT</name>
<organism evidence="1">
    <name type="scientific">Leptospira mayottensis 200901116</name>
    <dbReference type="NCBI Taxonomy" id="1192864"/>
    <lineage>
        <taxon>Bacteria</taxon>
        <taxon>Pseudomonadati</taxon>
        <taxon>Spirochaetota</taxon>
        <taxon>Spirochaetia</taxon>
        <taxon>Leptospirales</taxon>
        <taxon>Leptospiraceae</taxon>
        <taxon>Leptospira</taxon>
    </lineage>
</organism>
<accession>M6VM77</accession>